<feature type="region of interest" description="Disordered" evidence="6">
    <location>
        <begin position="780"/>
        <end position="802"/>
    </location>
</feature>
<dbReference type="InterPro" id="IPR039306">
    <property type="entry name" value="MYOB"/>
</dbReference>
<reference evidence="9 10" key="1">
    <citation type="journal article" date="2019" name="Sci. Rep.">
        <title>A high-quality genome of Eragrostis curvula grass provides insights into Poaceae evolution and supports new strategies to enhance forage quality.</title>
        <authorList>
            <person name="Carballo J."/>
            <person name="Santos B.A.C.M."/>
            <person name="Zappacosta D."/>
            <person name="Garbus I."/>
            <person name="Selva J.P."/>
            <person name="Gallo C.A."/>
            <person name="Diaz A."/>
            <person name="Albertini E."/>
            <person name="Caccamo M."/>
            <person name="Echenique V."/>
        </authorList>
    </citation>
    <scope>NUCLEOTIDE SEQUENCE [LARGE SCALE GENOMIC DNA]</scope>
    <source>
        <strain evidence="10">cv. Victoria</strain>
        <tissue evidence="9">Leaf</tissue>
    </source>
</reference>
<dbReference type="PANTHER" id="PTHR31448:SF3">
    <property type="entry name" value="MYOSIN-BINDING PROTEIN 2"/>
    <property type="match status" value="1"/>
</dbReference>
<evidence type="ECO:0000256" key="1">
    <source>
        <dbReference type="ARBA" id="ARBA00004167"/>
    </source>
</evidence>
<feature type="coiled-coil region" evidence="5">
    <location>
        <begin position="512"/>
        <end position="613"/>
    </location>
</feature>
<organism evidence="9 10">
    <name type="scientific">Eragrostis curvula</name>
    <name type="common">weeping love grass</name>
    <dbReference type="NCBI Taxonomy" id="38414"/>
    <lineage>
        <taxon>Eukaryota</taxon>
        <taxon>Viridiplantae</taxon>
        <taxon>Streptophyta</taxon>
        <taxon>Embryophyta</taxon>
        <taxon>Tracheophyta</taxon>
        <taxon>Spermatophyta</taxon>
        <taxon>Magnoliopsida</taxon>
        <taxon>Liliopsida</taxon>
        <taxon>Poales</taxon>
        <taxon>Poaceae</taxon>
        <taxon>PACMAD clade</taxon>
        <taxon>Chloridoideae</taxon>
        <taxon>Eragrostideae</taxon>
        <taxon>Eragrostidinae</taxon>
        <taxon>Eragrostis</taxon>
    </lineage>
</organism>
<evidence type="ECO:0000256" key="4">
    <source>
        <dbReference type="ARBA" id="ARBA00023136"/>
    </source>
</evidence>
<feature type="region of interest" description="Disordered" evidence="6">
    <location>
        <begin position="400"/>
        <end position="475"/>
    </location>
</feature>
<feature type="domain" description="GTD-binding" evidence="8">
    <location>
        <begin position="506"/>
        <end position="604"/>
    </location>
</feature>
<protein>
    <recommendedName>
        <fullName evidence="8">GTD-binding domain-containing protein</fullName>
    </recommendedName>
</protein>
<evidence type="ECO:0000256" key="6">
    <source>
        <dbReference type="SAM" id="MobiDB-lite"/>
    </source>
</evidence>
<evidence type="ECO:0000256" key="3">
    <source>
        <dbReference type="ARBA" id="ARBA00022989"/>
    </source>
</evidence>
<dbReference type="InterPro" id="IPR007656">
    <property type="entry name" value="GTD-bd"/>
</dbReference>
<dbReference type="PANTHER" id="PTHR31448">
    <property type="entry name" value="MYOSIN-BINDING PROTEIN 2"/>
    <property type="match status" value="1"/>
</dbReference>
<feature type="compositionally biased region" description="Low complexity" evidence="6">
    <location>
        <begin position="626"/>
        <end position="642"/>
    </location>
</feature>
<comment type="subcellular location">
    <subcellularLocation>
        <location evidence="1">Membrane</location>
        <topology evidence="1">Single-pass membrane protein</topology>
    </subcellularLocation>
</comment>
<feature type="compositionally biased region" description="Basic and acidic residues" evidence="6">
    <location>
        <begin position="440"/>
        <end position="449"/>
    </location>
</feature>
<feature type="region of interest" description="Disordered" evidence="6">
    <location>
        <begin position="623"/>
        <end position="685"/>
    </location>
</feature>
<feature type="transmembrane region" description="Helical" evidence="7">
    <location>
        <begin position="25"/>
        <end position="45"/>
    </location>
</feature>
<dbReference type="PROSITE" id="PS51775">
    <property type="entry name" value="GTD_BINDING"/>
    <property type="match status" value="1"/>
</dbReference>
<dbReference type="Proteomes" id="UP000324897">
    <property type="component" value="Chromosome 5"/>
</dbReference>
<dbReference type="GO" id="GO:0016020">
    <property type="term" value="C:membrane"/>
    <property type="evidence" value="ECO:0007669"/>
    <property type="project" value="UniProtKB-SubCell"/>
</dbReference>
<feature type="compositionally biased region" description="Polar residues" evidence="6">
    <location>
        <begin position="792"/>
        <end position="801"/>
    </location>
</feature>
<feature type="compositionally biased region" description="Acidic residues" evidence="6">
    <location>
        <begin position="191"/>
        <end position="203"/>
    </location>
</feature>
<dbReference type="GO" id="GO:0080115">
    <property type="term" value="F:myosin XI tail binding"/>
    <property type="evidence" value="ECO:0007669"/>
    <property type="project" value="UniProtKB-ARBA"/>
</dbReference>
<sequence>MAASASAAGKLAAALHRRTHRVTSALAHAALEWVLIALLLINGLLAHAIARFADYFGLAPPCLLCSRVDRLFGGGAPRPLLRDVLCGAHAAEISTLGYCLSHRRFAEAAGMCEACLSSWKEMVIRDAVEKGATVACSCCEAVVRTSLRELQDTKEDDVQVTKEDDVREKITEEKEEEEEEDHGYAPLAQEEHEEEEEQEDEVECPLQQDEVECLLPQDEVQVQEHQDEKAAGVEDGSLEVMSQCEEIAPEDARLVPVLALDEMTIADESGLHRDIEEEDDGMGRVDFEQDSRDVDIGVVLEEKRMLNSAVATPANVIEDSVVPLRPIPHPEIVTSTSDADETSILQGEETVAIEDSTAEEEHIVVSQVTEAVHEGGNREAEVDTNCEVSIGSEICEHESAAIEEPSAPDDRSSPPLESLHIGAAPPEQEASEAEQAEATDTTRLDHQPDEQNEAEEDGDRAPETPTYGVATQRSDRMFLLERKRSLSLSLDGSAASETDGAVEPPSSVDQLKSALHAERRALSALYAELEEERSAAAVATNQTMAMINRLQEEKAAMQMEALQYQRMMEEQSEYDQEALQLLNELVTKREREKQEMERELELCRQKLQHYEDRERRRMAAGFKANGASASPSGSGSSASSGSEDSDEVASDEDCELAESPDGGNGLQSSSDAARSPGTGQDGTGHLVALDDSLTYFEMERLSILEELKTLEERLFTLEDDDISITNAHSSNDFDLSADVLRPPENGFSGDKANVGRRTSICRGKSLLPLFDAAGDENCDQMPSAGVGEAEADNSTTKSASVQEKEQERLAIIEEVDHVYERLQALEADKEFLRHCIKSLKKGDKGMNLLQEILQHLRELRNVDLQVKNAGDAFAANSA</sequence>
<evidence type="ECO:0000256" key="2">
    <source>
        <dbReference type="ARBA" id="ARBA00022692"/>
    </source>
</evidence>
<comment type="caution">
    <text evidence="9">The sequence shown here is derived from an EMBL/GenBank/DDBJ whole genome shotgun (WGS) entry which is preliminary data.</text>
</comment>
<feature type="region of interest" description="Disordered" evidence="6">
    <location>
        <begin position="152"/>
        <end position="205"/>
    </location>
</feature>
<dbReference type="EMBL" id="RWGY01000004">
    <property type="protein sequence ID" value="TVU47663.1"/>
    <property type="molecule type" value="Genomic_DNA"/>
</dbReference>
<dbReference type="OrthoDB" id="1888939at2759"/>
<evidence type="ECO:0000256" key="5">
    <source>
        <dbReference type="SAM" id="Coils"/>
    </source>
</evidence>
<name>A0A5J9WHX1_9POAL</name>
<evidence type="ECO:0000313" key="9">
    <source>
        <dbReference type="EMBL" id="TVU47663.1"/>
    </source>
</evidence>
<feature type="non-terminal residue" evidence="9">
    <location>
        <position position="1"/>
    </location>
</feature>
<dbReference type="Pfam" id="PF04576">
    <property type="entry name" value="Zein-binding"/>
    <property type="match status" value="1"/>
</dbReference>
<accession>A0A5J9WHX1</accession>
<feature type="region of interest" description="Disordered" evidence="6">
    <location>
        <begin position="489"/>
        <end position="509"/>
    </location>
</feature>
<evidence type="ECO:0000313" key="10">
    <source>
        <dbReference type="Proteomes" id="UP000324897"/>
    </source>
</evidence>
<keyword evidence="10" id="KW-1185">Reference proteome</keyword>
<keyword evidence="4 7" id="KW-0472">Membrane</keyword>
<evidence type="ECO:0000256" key="7">
    <source>
        <dbReference type="SAM" id="Phobius"/>
    </source>
</evidence>
<proteinExistence type="predicted"/>
<feature type="compositionally biased region" description="Basic and acidic residues" evidence="6">
    <location>
        <begin position="152"/>
        <end position="172"/>
    </location>
</feature>
<keyword evidence="2 7" id="KW-0812">Transmembrane</keyword>
<dbReference type="AlphaFoldDB" id="A0A5J9WHX1"/>
<keyword evidence="5" id="KW-0175">Coiled coil</keyword>
<dbReference type="Gramene" id="TVU47663">
    <property type="protein sequence ID" value="TVU47663"/>
    <property type="gene ID" value="EJB05_07269"/>
</dbReference>
<evidence type="ECO:0000259" key="8">
    <source>
        <dbReference type="PROSITE" id="PS51775"/>
    </source>
</evidence>
<gene>
    <name evidence="9" type="ORF">EJB05_07269</name>
</gene>
<feature type="compositionally biased region" description="Acidic residues" evidence="6">
    <location>
        <begin position="643"/>
        <end position="658"/>
    </location>
</feature>
<keyword evidence="3 7" id="KW-1133">Transmembrane helix</keyword>